<comment type="caution">
    <text evidence="2">The sequence shown here is derived from an EMBL/GenBank/DDBJ whole genome shotgun (WGS) entry which is preliminary data.</text>
</comment>
<accession>A0AAV7SGD1</accession>
<feature type="compositionally biased region" description="Polar residues" evidence="1">
    <location>
        <begin position="59"/>
        <end position="76"/>
    </location>
</feature>
<dbReference type="AlphaFoldDB" id="A0AAV7SGD1"/>
<protein>
    <submittedName>
        <fullName evidence="2">Uncharacterized protein</fullName>
    </submittedName>
</protein>
<reference evidence="2" key="1">
    <citation type="journal article" date="2022" name="bioRxiv">
        <title>Sequencing and chromosome-scale assembly of the giantPleurodeles waltlgenome.</title>
        <authorList>
            <person name="Brown T."/>
            <person name="Elewa A."/>
            <person name="Iarovenko S."/>
            <person name="Subramanian E."/>
            <person name="Araus A.J."/>
            <person name="Petzold A."/>
            <person name="Susuki M."/>
            <person name="Suzuki K.-i.T."/>
            <person name="Hayashi T."/>
            <person name="Toyoda A."/>
            <person name="Oliveira C."/>
            <person name="Osipova E."/>
            <person name="Leigh N.D."/>
            <person name="Simon A."/>
            <person name="Yun M.H."/>
        </authorList>
    </citation>
    <scope>NUCLEOTIDE SEQUENCE</scope>
    <source>
        <strain evidence="2">20211129_DDA</strain>
        <tissue evidence="2">Liver</tissue>
    </source>
</reference>
<dbReference type="EMBL" id="JANPWB010000008">
    <property type="protein sequence ID" value="KAJ1163125.1"/>
    <property type="molecule type" value="Genomic_DNA"/>
</dbReference>
<gene>
    <name evidence="2" type="ORF">NDU88_003588</name>
</gene>
<keyword evidence="3" id="KW-1185">Reference proteome</keyword>
<name>A0AAV7SGD1_PLEWA</name>
<evidence type="ECO:0000313" key="2">
    <source>
        <dbReference type="EMBL" id="KAJ1163125.1"/>
    </source>
</evidence>
<feature type="compositionally biased region" description="Basic residues" evidence="1">
    <location>
        <begin position="92"/>
        <end position="101"/>
    </location>
</feature>
<dbReference type="Proteomes" id="UP001066276">
    <property type="component" value="Chromosome 4_2"/>
</dbReference>
<evidence type="ECO:0000313" key="3">
    <source>
        <dbReference type="Proteomes" id="UP001066276"/>
    </source>
</evidence>
<evidence type="ECO:0000256" key="1">
    <source>
        <dbReference type="SAM" id="MobiDB-lite"/>
    </source>
</evidence>
<feature type="region of interest" description="Disordered" evidence="1">
    <location>
        <begin position="55"/>
        <end position="101"/>
    </location>
</feature>
<proteinExistence type="predicted"/>
<sequence length="165" mass="18399">MQKMSHGVKIVADKILCWKSPTSLGYTKRVFCIKMALDGPRRDLGAATLCEEEEGALSTLESPQDTSQHPQESQDLGSKEVKNAVDAAQQKKVPRRRRTTQRVVHRRMECWGLGPGCAQRNLAKSAQRPQDVKKTQYTVVPSFSGEARSYLLQIASAEPQDSLCR</sequence>
<organism evidence="2 3">
    <name type="scientific">Pleurodeles waltl</name>
    <name type="common">Iberian ribbed newt</name>
    <dbReference type="NCBI Taxonomy" id="8319"/>
    <lineage>
        <taxon>Eukaryota</taxon>
        <taxon>Metazoa</taxon>
        <taxon>Chordata</taxon>
        <taxon>Craniata</taxon>
        <taxon>Vertebrata</taxon>
        <taxon>Euteleostomi</taxon>
        <taxon>Amphibia</taxon>
        <taxon>Batrachia</taxon>
        <taxon>Caudata</taxon>
        <taxon>Salamandroidea</taxon>
        <taxon>Salamandridae</taxon>
        <taxon>Pleurodelinae</taxon>
        <taxon>Pleurodeles</taxon>
    </lineage>
</organism>